<proteinExistence type="predicted"/>
<dbReference type="SUPFAM" id="SSF53335">
    <property type="entry name" value="S-adenosyl-L-methionine-dependent methyltransferases"/>
    <property type="match status" value="1"/>
</dbReference>
<dbReference type="AlphaFoldDB" id="A0A6V7P7I6"/>
<keyword evidence="1" id="KW-0963">Cytoplasm</keyword>
<feature type="region of interest" description="Disordered" evidence="4">
    <location>
        <begin position="1"/>
        <end position="43"/>
    </location>
</feature>
<keyword evidence="2" id="KW-0698">rRNA processing</keyword>
<organism evidence="5">
    <name type="scientific">Ananas comosus var. bracteatus</name>
    <name type="common">red pineapple</name>
    <dbReference type="NCBI Taxonomy" id="296719"/>
    <lineage>
        <taxon>Eukaryota</taxon>
        <taxon>Viridiplantae</taxon>
        <taxon>Streptophyta</taxon>
        <taxon>Embryophyta</taxon>
        <taxon>Tracheophyta</taxon>
        <taxon>Spermatophyta</taxon>
        <taxon>Magnoliopsida</taxon>
        <taxon>Liliopsida</taxon>
        <taxon>Poales</taxon>
        <taxon>Bromeliaceae</taxon>
        <taxon>Bromelioideae</taxon>
        <taxon>Ananas</taxon>
    </lineage>
</organism>
<dbReference type="InterPro" id="IPR029063">
    <property type="entry name" value="SAM-dependent_MTases_sf"/>
</dbReference>
<sequence>MGRRTNGPGQIPTRSELYRPSPYPMYGHGRSMQPHSPSHPHPLLPHPRRRRLLKALHFTLTTTTCKASSLSSPTPTYEALSPHQKNQISLFVDALLQWNQRMNLTAVTAESEVMTRHVEDSLAMLAPLQQSYLARCGGSASCDALNLVDVGSGAGLPGLILAIARPYWKFTLLESMQKRCLFLDHVAG</sequence>
<dbReference type="InterPro" id="IPR003682">
    <property type="entry name" value="rRNA_ssu_MeTfrase_G"/>
</dbReference>
<gene>
    <name evidence="5" type="ORF">CB5_LOCUS9996</name>
</gene>
<dbReference type="EMBL" id="LR862146">
    <property type="protein sequence ID" value="CAD1826785.1"/>
    <property type="molecule type" value="Genomic_DNA"/>
</dbReference>
<keyword evidence="3" id="KW-0808">Transferase</keyword>
<dbReference type="Gene3D" id="3.40.50.150">
    <property type="entry name" value="Vaccinia Virus protein VP39"/>
    <property type="match status" value="1"/>
</dbReference>
<accession>A0A6V7P7I6</accession>
<dbReference type="PANTHER" id="PTHR31760">
    <property type="entry name" value="S-ADENOSYL-L-METHIONINE-DEPENDENT METHYLTRANSFERASES SUPERFAMILY PROTEIN"/>
    <property type="match status" value="1"/>
</dbReference>
<name>A0A6V7P7I6_ANACO</name>
<evidence type="ECO:0000256" key="4">
    <source>
        <dbReference type="SAM" id="MobiDB-lite"/>
    </source>
</evidence>
<dbReference type="GO" id="GO:0070043">
    <property type="term" value="F:rRNA (guanine-N7-)-methyltransferase activity"/>
    <property type="evidence" value="ECO:0007669"/>
    <property type="project" value="TreeGrafter"/>
</dbReference>
<dbReference type="GO" id="GO:0005829">
    <property type="term" value="C:cytosol"/>
    <property type="evidence" value="ECO:0007669"/>
    <property type="project" value="TreeGrafter"/>
</dbReference>
<evidence type="ECO:0008006" key="6">
    <source>
        <dbReference type="Google" id="ProtNLM"/>
    </source>
</evidence>
<evidence type="ECO:0000256" key="3">
    <source>
        <dbReference type="ARBA" id="ARBA00022679"/>
    </source>
</evidence>
<evidence type="ECO:0000256" key="1">
    <source>
        <dbReference type="ARBA" id="ARBA00022490"/>
    </source>
</evidence>
<protein>
    <recommendedName>
        <fullName evidence="6">Ribosomal RNA small subunit methyltransferase G</fullName>
    </recommendedName>
</protein>
<evidence type="ECO:0000256" key="2">
    <source>
        <dbReference type="ARBA" id="ARBA00022552"/>
    </source>
</evidence>
<dbReference type="Pfam" id="PF02527">
    <property type="entry name" value="GidB"/>
    <property type="match status" value="1"/>
</dbReference>
<dbReference type="PANTHER" id="PTHR31760:SF0">
    <property type="entry name" value="S-ADENOSYL-L-METHIONINE-DEPENDENT METHYLTRANSFERASES SUPERFAMILY PROTEIN"/>
    <property type="match status" value="1"/>
</dbReference>
<reference evidence="5" key="1">
    <citation type="submission" date="2020-07" db="EMBL/GenBank/DDBJ databases">
        <authorList>
            <person name="Lin J."/>
        </authorList>
    </citation>
    <scope>NUCLEOTIDE SEQUENCE</scope>
</reference>
<evidence type="ECO:0000313" key="5">
    <source>
        <dbReference type="EMBL" id="CAD1826785.1"/>
    </source>
</evidence>